<dbReference type="PANTHER" id="PTHR21600">
    <property type="entry name" value="MITOCHONDRIAL RNA PSEUDOURIDINE SYNTHASE"/>
    <property type="match status" value="1"/>
</dbReference>
<evidence type="ECO:0000313" key="5">
    <source>
        <dbReference type="Proteomes" id="UP000290819"/>
    </source>
</evidence>
<dbReference type="RefSeq" id="WP_164987922.1">
    <property type="nucleotide sequence ID" value="NZ_MZXW01000016.1"/>
</dbReference>
<dbReference type="GO" id="GO:0140098">
    <property type="term" value="F:catalytic activity, acting on RNA"/>
    <property type="evidence" value="ECO:0007669"/>
    <property type="project" value="UniProtKB-ARBA"/>
</dbReference>
<dbReference type="AlphaFoldDB" id="A0A4Q1VAZ6"/>
<dbReference type="Proteomes" id="UP000290819">
    <property type="component" value="Unassembled WGS sequence"/>
</dbReference>
<keyword evidence="2" id="KW-0413">Isomerase</keyword>
<dbReference type="CDD" id="cd02869">
    <property type="entry name" value="PseudoU_synth_RluA_like"/>
    <property type="match status" value="1"/>
</dbReference>
<dbReference type="Gene3D" id="3.30.2350.10">
    <property type="entry name" value="Pseudouridine synthase"/>
    <property type="match status" value="1"/>
</dbReference>
<name>A0A4Q1VAZ6_9BRAD</name>
<proteinExistence type="inferred from homology"/>
<dbReference type="InterPro" id="IPR006224">
    <property type="entry name" value="PsdUridine_synth_RluA-like_CS"/>
</dbReference>
<dbReference type="InterPro" id="IPR050188">
    <property type="entry name" value="RluA_PseudoU_synthase"/>
</dbReference>
<dbReference type="InterPro" id="IPR020103">
    <property type="entry name" value="PsdUridine_synth_cat_dom_sf"/>
</dbReference>
<dbReference type="Pfam" id="PF00849">
    <property type="entry name" value="PseudoU_synth_2"/>
    <property type="match status" value="1"/>
</dbReference>
<keyword evidence="5" id="KW-1185">Reference proteome</keyword>
<protein>
    <submittedName>
        <fullName evidence="4">RNA pseudouridine synthase</fullName>
    </submittedName>
</protein>
<dbReference type="GO" id="GO:0009982">
    <property type="term" value="F:pseudouridine synthase activity"/>
    <property type="evidence" value="ECO:0007669"/>
    <property type="project" value="InterPro"/>
</dbReference>
<reference evidence="4 5" key="1">
    <citation type="submission" date="2017-03" db="EMBL/GenBank/DDBJ databases">
        <authorList>
            <person name="Safronova V.I."/>
            <person name="Sazanova A.L."/>
            <person name="Chirak E.R."/>
        </authorList>
    </citation>
    <scope>NUCLEOTIDE SEQUENCE [LARGE SCALE GENOMIC DNA]</scope>
    <source>
        <strain evidence="4 5">Opo-243</strain>
    </source>
</reference>
<dbReference type="SUPFAM" id="SSF55120">
    <property type="entry name" value="Pseudouridine synthase"/>
    <property type="match status" value="1"/>
</dbReference>
<accession>A0A4Q1VAZ6</accession>
<evidence type="ECO:0000256" key="1">
    <source>
        <dbReference type="ARBA" id="ARBA00010876"/>
    </source>
</evidence>
<dbReference type="PANTHER" id="PTHR21600:SF44">
    <property type="entry name" value="RIBOSOMAL LARGE SUBUNIT PSEUDOURIDINE SYNTHASE D"/>
    <property type="match status" value="1"/>
</dbReference>
<organism evidence="4 5">
    <name type="scientific">Bradyrhizobium betae</name>
    <dbReference type="NCBI Taxonomy" id="244734"/>
    <lineage>
        <taxon>Bacteria</taxon>
        <taxon>Pseudomonadati</taxon>
        <taxon>Pseudomonadota</taxon>
        <taxon>Alphaproteobacteria</taxon>
        <taxon>Hyphomicrobiales</taxon>
        <taxon>Nitrobacteraceae</taxon>
        <taxon>Bradyrhizobium</taxon>
    </lineage>
</organism>
<comment type="caution">
    <text evidence="4">The sequence shown here is derived from an EMBL/GenBank/DDBJ whole genome shotgun (WGS) entry which is preliminary data.</text>
</comment>
<evidence type="ECO:0000313" key="4">
    <source>
        <dbReference type="EMBL" id="RXT48373.1"/>
    </source>
</evidence>
<gene>
    <name evidence="4" type="ORF">B5V03_10455</name>
</gene>
<evidence type="ECO:0000256" key="2">
    <source>
        <dbReference type="ARBA" id="ARBA00023235"/>
    </source>
</evidence>
<comment type="similarity">
    <text evidence="1">Belongs to the pseudouridine synthase RluA family.</text>
</comment>
<dbReference type="GO" id="GO:0003723">
    <property type="term" value="F:RNA binding"/>
    <property type="evidence" value="ECO:0007669"/>
    <property type="project" value="InterPro"/>
</dbReference>
<dbReference type="GO" id="GO:0000455">
    <property type="term" value="P:enzyme-directed rRNA pseudouridine synthesis"/>
    <property type="evidence" value="ECO:0007669"/>
    <property type="project" value="TreeGrafter"/>
</dbReference>
<evidence type="ECO:0000259" key="3">
    <source>
        <dbReference type="Pfam" id="PF00849"/>
    </source>
</evidence>
<dbReference type="EMBL" id="MZXW01000016">
    <property type="protein sequence ID" value="RXT48373.1"/>
    <property type="molecule type" value="Genomic_DNA"/>
</dbReference>
<feature type="domain" description="Pseudouridine synthase RsuA/RluA-like" evidence="3">
    <location>
        <begin position="24"/>
        <end position="170"/>
    </location>
</feature>
<sequence>MLDVPALTADEIVARVLHRDGLMLIIDKPSGLPVHRGPKGGANLEDSFGALCFGLPRPPVLAHRLDKDTSGCLVLGRHRKATASLGLLFKHGKIGKTYWTVVEGGPTEDEGIIDMPLGRLNAERGWWQKPDPEGQKAVTNWKVMGRGDGVTWLAMEPVTGRTHQLRVHSSATGWPIFGDNIYGNGPRFGEPKLHLHSREIVVPISRNKEPVRVVAPAPPHMHEKLRACGWNGE</sequence>
<dbReference type="InterPro" id="IPR006145">
    <property type="entry name" value="PsdUridine_synth_RsuA/RluA"/>
</dbReference>
<dbReference type="PROSITE" id="PS01129">
    <property type="entry name" value="PSI_RLU"/>
    <property type="match status" value="1"/>
</dbReference>